<dbReference type="InterPro" id="IPR046938">
    <property type="entry name" value="DNA_clamp_sf"/>
</dbReference>
<dbReference type="EMBL" id="SNUZ01000007">
    <property type="protein sequence ID" value="MCL3787285.1"/>
    <property type="molecule type" value="Genomic_DNA"/>
</dbReference>
<keyword evidence="7" id="KW-0239">DNA-directed DNA polymerase</keyword>
<evidence type="ECO:0000256" key="5">
    <source>
        <dbReference type="ARBA" id="ARBA00022695"/>
    </source>
</evidence>
<evidence type="ECO:0000256" key="7">
    <source>
        <dbReference type="ARBA" id="ARBA00022932"/>
    </source>
</evidence>
<dbReference type="InterPro" id="IPR022635">
    <property type="entry name" value="DNA_polIII_beta_C"/>
</dbReference>
<protein>
    <recommendedName>
        <fullName evidence="9">DNA polymerase III beta sliding clamp C-terminal domain-containing protein</fullName>
    </recommendedName>
</protein>
<evidence type="ECO:0000256" key="1">
    <source>
        <dbReference type="ARBA" id="ARBA00004496"/>
    </source>
</evidence>
<comment type="caution">
    <text evidence="10">The sequence shown here is derived from an EMBL/GenBank/DDBJ whole genome shotgun (WGS) entry which is preliminary data.</text>
</comment>
<evidence type="ECO:0000313" key="10">
    <source>
        <dbReference type="EMBL" id="MCL3787285.1"/>
    </source>
</evidence>
<gene>
    <name evidence="10" type="ORF">E2N93_04500</name>
</gene>
<comment type="subcellular location">
    <subcellularLocation>
        <location evidence="1">Cytoplasm</location>
    </subcellularLocation>
</comment>
<evidence type="ECO:0000256" key="4">
    <source>
        <dbReference type="ARBA" id="ARBA00022679"/>
    </source>
</evidence>
<keyword evidence="11" id="KW-1185">Reference proteome</keyword>
<dbReference type="SUPFAM" id="SSF55979">
    <property type="entry name" value="DNA clamp"/>
    <property type="match status" value="2"/>
</dbReference>
<organism evidence="10 11">
    <name type="scientific">Ruminococcus bromii</name>
    <dbReference type="NCBI Taxonomy" id="40518"/>
    <lineage>
        <taxon>Bacteria</taxon>
        <taxon>Bacillati</taxon>
        <taxon>Bacillota</taxon>
        <taxon>Clostridia</taxon>
        <taxon>Eubacteriales</taxon>
        <taxon>Oscillospiraceae</taxon>
        <taxon>Ruminococcus</taxon>
    </lineage>
</organism>
<feature type="domain" description="DNA polymerase III beta sliding clamp C-terminal" evidence="9">
    <location>
        <begin position="242"/>
        <end position="343"/>
    </location>
</feature>
<keyword evidence="6" id="KW-0235">DNA replication</keyword>
<dbReference type="InterPro" id="IPR001001">
    <property type="entry name" value="DNA_polIII_beta"/>
</dbReference>
<evidence type="ECO:0000313" key="11">
    <source>
        <dbReference type="Proteomes" id="UP001056693"/>
    </source>
</evidence>
<comment type="similarity">
    <text evidence="2">Belongs to the beta sliding clamp family.</text>
</comment>
<dbReference type="Gene3D" id="3.10.150.10">
    <property type="entry name" value="DNA Polymerase III, subunit A, domain 2"/>
    <property type="match status" value="1"/>
</dbReference>
<dbReference type="PANTHER" id="PTHR30478">
    <property type="entry name" value="DNA POLYMERASE III SUBUNIT BETA"/>
    <property type="match status" value="1"/>
</dbReference>
<sequence>MIITKDLLKFFKIALNIVRKKTIIEGIYISNSLMYAANLEGQVAYTLEQNDISEPIVIPTKAAEYISSFPFNSKLELLVNDSVLTVKSGRNRAKFSLFDVNTYPKKIEKEDFLLSINSEDFIDGIKCASVAGDGNSFDSRVKCVHISNKGYVATDGKKLAIVDMPVPNSSLENCEITFPISHIGYLSIFDCVNNIEVNFAHNKRAIVLTQDDFELSSMLIECSDIKPFVTIAESTKASNSCNSFIIEQDNLKTALSRIALLSLTTENKIMCVVNNSTLTLANTDTNTACEQVIDIIDNTSNEEYKMCLNLKNLREIIGSVDGDNNIKVIYAGGVQPVLLENKNKLFLMTQFRI</sequence>
<evidence type="ECO:0000256" key="8">
    <source>
        <dbReference type="ARBA" id="ARBA00023125"/>
    </source>
</evidence>
<keyword evidence="5" id="KW-0548">Nucleotidyltransferase</keyword>
<keyword evidence="8" id="KW-0238">DNA-binding</keyword>
<keyword evidence="4" id="KW-0808">Transferase</keyword>
<dbReference type="Gene3D" id="3.70.10.10">
    <property type="match status" value="1"/>
</dbReference>
<reference evidence="10 11" key="1">
    <citation type="submission" date="2019-03" db="EMBL/GenBank/DDBJ databases">
        <authorList>
            <person name="Molinero N."/>
            <person name="Sanchez B."/>
            <person name="Walker A."/>
            <person name="Duncan S."/>
            <person name="Delgado S."/>
            <person name="Margolles A."/>
        </authorList>
    </citation>
    <scope>NUCLEOTIDE SEQUENCE [LARGE SCALE GENOMIC DNA]</scope>
    <source>
        <strain evidence="10 11">IPLA60002</strain>
    </source>
</reference>
<dbReference type="RefSeq" id="WP_249376270.1">
    <property type="nucleotide sequence ID" value="NZ_SNUZ01000007.1"/>
</dbReference>
<proteinExistence type="inferred from homology"/>
<accession>A0ABT0NG99</accession>
<evidence type="ECO:0000256" key="2">
    <source>
        <dbReference type="ARBA" id="ARBA00010752"/>
    </source>
</evidence>
<name>A0ABT0NG99_9FIRM</name>
<dbReference type="PANTHER" id="PTHR30478:SF0">
    <property type="entry name" value="BETA SLIDING CLAMP"/>
    <property type="match status" value="1"/>
</dbReference>
<dbReference type="Proteomes" id="UP001056693">
    <property type="component" value="Unassembled WGS sequence"/>
</dbReference>
<evidence type="ECO:0000256" key="6">
    <source>
        <dbReference type="ARBA" id="ARBA00022705"/>
    </source>
</evidence>
<keyword evidence="3" id="KW-0963">Cytoplasm</keyword>
<dbReference type="Pfam" id="PF02768">
    <property type="entry name" value="DNA_pol3_beta_3"/>
    <property type="match status" value="1"/>
</dbReference>
<dbReference type="SMART" id="SM00480">
    <property type="entry name" value="POL3Bc"/>
    <property type="match status" value="1"/>
</dbReference>
<evidence type="ECO:0000256" key="3">
    <source>
        <dbReference type="ARBA" id="ARBA00022490"/>
    </source>
</evidence>
<evidence type="ECO:0000259" key="9">
    <source>
        <dbReference type="Pfam" id="PF02768"/>
    </source>
</evidence>